<dbReference type="EMBL" id="ML170160">
    <property type="protein sequence ID" value="TDL26836.1"/>
    <property type="molecule type" value="Genomic_DNA"/>
</dbReference>
<feature type="non-terminal residue" evidence="1">
    <location>
        <position position="1"/>
    </location>
</feature>
<sequence>LGFWIPSLDTGYFSDLPQACDTDGIFYYEAVAICCAIHHVAATLPNCRRLVVYSDSHNSVDIFNSYRASKIYNSLLKFAVDILIQHKVDLRVIHIPGEDNPIADALSRGMLDVLRETLPTSNILHYKPPSNL</sequence>
<feature type="non-terminal residue" evidence="1">
    <location>
        <position position="132"/>
    </location>
</feature>
<gene>
    <name evidence="1" type="ORF">BD410DRAFT_704500</name>
</gene>
<evidence type="ECO:0000313" key="2">
    <source>
        <dbReference type="Proteomes" id="UP000294933"/>
    </source>
</evidence>
<dbReference type="GO" id="GO:0003676">
    <property type="term" value="F:nucleic acid binding"/>
    <property type="evidence" value="ECO:0007669"/>
    <property type="project" value="InterPro"/>
</dbReference>
<dbReference type="VEuPathDB" id="FungiDB:BD410DRAFT_704500"/>
<dbReference type="InterPro" id="IPR012337">
    <property type="entry name" value="RNaseH-like_sf"/>
</dbReference>
<accession>A0A4Y7QHK4</accession>
<name>A0A4Y7QHK4_9AGAM</name>
<keyword evidence="2" id="KW-1185">Reference proteome</keyword>
<reference evidence="1 2" key="1">
    <citation type="submission" date="2018-06" db="EMBL/GenBank/DDBJ databases">
        <title>A transcriptomic atlas of mushroom development highlights an independent origin of complex multicellularity.</title>
        <authorList>
            <consortium name="DOE Joint Genome Institute"/>
            <person name="Krizsan K."/>
            <person name="Almasi E."/>
            <person name="Merenyi Z."/>
            <person name="Sahu N."/>
            <person name="Viragh M."/>
            <person name="Koszo T."/>
            <person name="Mondo S."/>
            <person name="Kiss B."/>
            <person name="Balint B."/>
            <person name="Kues U."/>
            <person name="Barry K."/>
            <person name="Hegedus J.C."/>
            <person name="Henrissat B."/>
            <person name="Johnson J."/>
            <person name="Lipzen A."/>
            <person name="Ohm R."/>
            <person name="Nagy I."/>
            <person name="Pangilinan J."/>
            <person name="Yan J."/>
            <person name="Xiong Y."/>
            <person name="Grigoriev I.V."/>
            <person name="Hibbett D.S."/>
            <person name="Nagy L.G."/>
        </authorList>
    </citation>
    <scope>NUCLEOTIDE SEQUENCE [LARGE SCALE GENOMIC DNA]</scope>
    <source>
        <strain evidence="1 2">SZMC22713</strain>
    </source>
</reference>
<dbReference type="AlphaFoldDB" id="A0A4Y7QHK4"/>
<organism evidence="1 2">
    <name type="scientific">Rickenella mellea</name>
    <dbReference type="NCBI Taxonomy" id="50990"/>
    <lineage>
        <taxon>Eukaryota</taxon>
        <taxon>Fungi</taxon>
        <taxon>Dikarya</taxon>
        <taxon>Basidiomycota</taxon>
        <taxon>Agaricomycotina</taxon>
        <taxon>Agaricomycetes</taxon>
        <taxon>Hymenochaetales</taxon>
        <taxon>Rickenellaceae</taxon>
        <taxon>Rickenella</taxon>
    </lineage>
</organism>
<proteinExistence type="predicted"/>
<dbReference type="Proteomes" id="UP000294933">
    <property type="component" value="Unassembled WGS sequence"/>
</dbReference>
<dbReference type="SUPFAM" id="SSF53098">
    <property type="entry name" value="Ribonuclease H-like"/>
    <property type="match status" value="1"/>
</dbReference>
<evidence type="ECO:0008006" key="3">
    <source>
        <dbReference type="Google" id="ProtNLM"/>
    </source>
</evidence>
<dbReference type="OrthoDB" id="3249498at2759"/>
<dbReference type="InterPro" id="IPR036397">
    <property type="entry name" value="RNaseH_sf"/>
</dbReference>
<dbReference type="STRING" id="50990.A0A4Y7QHK4"/>
<protein>
    <recommendedName>
        <fullName evidence="3">RNase H type-1 domain-containing protein</fullName>
    </recommendedName>
</protein>
<dbReference type="Gene3D" id="3.30.420.10">
    <property type="entry name" value="Ribonuclease H-like superfamily/Ribonuclease H"/>
    <property type="match status" value="1"/>
</dbReference>
<evidence type="ECO:0000313" key="1">
    <source>
        <dbReference type="EMBL" id="TDL26836.1"/>
    </source>
</evidence>